<comment type="caution">
    <text evidence="1">The sequence shown here is derived from an EMBL/GenBank/DDBJ whole genome shotgun (WGS) entry which is preliminary data.</text>
</comment>
<dbReference type="Proteomes" id="UP000789901">
    <property type="component" value="Unassembled WGS sequence"/>
</dbReference>
<reference evidence="1 2" key="1">
    <citation type="submission" date="2021-06" db="EMBL/GenBank/DDBJ databases">
        <authorList>
            <person name="Kallberg Y."/>
            <person name="Tangrot J."/>
            <person name="Rosling A."/>
        </authorList>
    </citation>
    <scope>NUCLEOTIDE SEQUENCE [LARGE SCALE GENOMIC DNA]</scope>
    <source>
        <strain evidence="1 2">120-4 pot B 10/14</strain>
    </source>
</reference>
<dbReference type="EMBL" id="CAJVQB010129182">
    <property type="protein sequence ID" value="CAG8853785.1"/>
    <property type="molecule type" value="Genomic_DNA"/>
</dbReference>
<feature type="non-terminal residue" evidence="1">
    <location>
        <position position="1"/>
    </location>
</feature>
<keyword evidence="2" id="KW-1185">Reference proteome</keyword>
<protein>
    <submittedName>
        <fullName evidence="1">6446_t:CDS:1</fullName>
    </submittedName>
</protein>
<feature type="non-terminal residue" evidence="1">
    <location>
        <position position="89"/>
    </location>
</feature>
<sequence length="89" mass="10261">KLIEELSTESSTLQVFVTKKENANNFVNLYNKITHAETENGIINQKVITSYYLFGKALENKYNHYKNNNPKCTAQILVNKKVRLQLPNS</sequence>
<name>A0ABN7XGQ4_GIGMA</name>
<organism evidence="1 2">
    <name type="scientific">Gigaspora margarita</name>
    <dbReference type="NCBI Taxonomy" id="4874"/>
    <lineage>
        <taxon>Eukaryota</taxon>
        <taxon>Fungi</taxon>
        <taxon>Fungi incertae sedis</taxon>
        <taxon>Mucoromycota</taxon>
        <taxon>Glomeromycotina</taxon>
        <taxon>Glomeromycetes</taxon>
        <taxon>Diversisporales</taxon>
        <taxon>Gigasporaceae</taxon>
        <taxon>Gigaspora</taxon>
    </lineage>
</organism>
<accession>A0ABN7XGQ4</accession>
<proteinExistence type="predicted"/>
<evidence type="ECO:0000313" key="1">
    <source>
        <dbReference type="EMBL" id="CAG8853785.1"/>
    </source>
</evidence>
<gene>
    <name evidence="1" type="ORF">GMARGA_LOCUS42606</name>
</gene>
<evidence type="ECO:0000313" key="2">
    <source>
        <dbReference type="Proteomes" id="UP000789901"/>
    </source>
</evidence>